<proteinExistence type="predicted"/>
<organism evidence="2 3">
    <name type="scientific">Escherichia marmotae</name>
    <dbReference type="NCBI Taxonomy" id="1499973"/>
    <lineage>
        <taxon>Bacteria</taxon>
        <taxon>Pseudomonadati</taxon>
        <taxon>Pseudomonadota</taxon>
        <taxon>Gammaproteobacteria</taxon>
        <taxon>Enterobacterales</taxon>
        <taxon>Enterobacteriaceae</taxon>
        <taxon>Escherichia</taxon>
    </lineage>
</organism>
<dbReference type="GO" id="GO:0003677">
    <property type="term" value="F:DNA binding"/>
    <property type="evidence" value="ECO:0007669"/>
    <property type="project" value="InterPro"/>
</dbReference>
<dbReference type="GO" id="GO:0003899">
    <property type="term" value="F:DNA-directed RNA polymerase activity"/>
    <property type="evidence" value="ECO:0007669"/>
    <property type="project" value="InterPro"/>
</dbReference>
<dbReference type="InterPro" id="IPR037034">
    <property type="entry name" value="RNA_pol_Rpb2_2_sf"/>
</dbReference>
<feature type="region of interest" description="Disordered" evidence="1">
    <location>
        <begin position="1"/>
        <end position="39"/>
    </location>
</feature>
<evidence type="ECO:0000256" key="1">
    <source>
        <dbReference type="SAM" id="MobiDB-lite"/>
    </source>
</evidence>
<accession>A0AAW5N233</accession>
<protein>
    <submittedName>
        <fullName evidence="2">Uncharacterized protein</fullName>
    </submittedName>
</protein>
<feature type="compositionally biased region" description="Basic and acidic residues" evidence="1">
    <location>
        <begin position="1"/>
        <end position="10"/>
    </location>
</feature>
<dbReference type="EMBL" id="JANPXH010001279">
    <property type="protein sequence ID" value="MCR6679441.1"/>
    <property type="molecule type" value="Genomic_DNA"/>
</dbReference>
<evidence type="ECO:0000313" key="2">
    <source>
        <dbReference type="EMBL" id="MCR6679441.1"/>
    </source>
</evidence>
<feature type="non-terminal residue" evidence="2">
    <location>
        <position position="1"/>
    </location>
</feature>
<comment type="caution">
    <text evidence="2">The sequence shown here is derived from an EMBL/GenBank/DDBJ whole genome shotgun (WGS) entry which is preliminary data.</text>
</comment>
<evidence type="ECO:0000313" key="3">
    <source>
        <dbReference type="Proteomes" id="UP001206878"/>
    </source>
</evidence>
<reference evidence="2" key="1">
    <citation type="submission" date="2022-07" db="EMBL/GenBank/DDBJ databases">
        <title>Diversity of ethanolamine utilization by human commensal Escherichia coli.</title>
        <authorList>
            <person name="Jubelin G."/>
        </authorList>
    </citation>
    <scope>NUCLEOTIDE SEQUENCE</scope>
    <source>
        <strain evidence="2">S1</strain>
    </source>
</reference>
<dbReference type="Proteomes" id="UP001206878">
    <property type="component" value="Unassembled WGS sequence"/>
</dbReference>
<sequence length="82" mass="9370">IRVDPTKDRQSALQEINRKKRPGQPPTRQAAETQKKNLFITEDRNDLSAVALMKNNPNLLTEEIQGTGILSKDYIIHDMKNL</sequence>
<dbReference type="Gene3D" id="3.90.1110.10">
    <property type="entry name" value="RNA polymerase Rpb2, domain 2"/>
    <property type="match status" value="1"/>
</dbReference>
<feature type="non-terminal residue" evidence="2">
    <location>
        <position position="82"/>
    </location>
</feature>
<name>A0AAW5N233_9ESCH</name>
<dbReference type="AlphaFoldDB" id="A0AAW5N233"/>
<gene>
    <name evidence="2" type="ORF">NVV43_28730</name>
</gene>
<dbReference type="GO" id="GO:0006351">
    <property type="term" value="P:DNA-templated transcription"/>
    <property type="evidence" value="ECO:0007669"/>
    <property type="project" value="InterPro"/>
</dbReference>